<keyword evidence="3" id="KW-1185">Reference proteome</keyword>
<dbReference type="GeneID" id="7442023"/>
<evidence type="ECO:0000313" key="2">
    <source>
        <dbReference type="EMBL" id="EED88601.1"/>
    </source>
</evidence>
<dbReference type="InterPro" id="IPR036236">
    <property type="entry name" value="Znf_C2H2_sf"/>
</dbReference>
<protein>
    <recommendedName>
        <fullName evidence="1">U1-type domain-containing protein</fullName>
    </recommendedName>
</protein>
<name>B8CDH8_THAPS</name>
<feature type="domain" description="U1-type" evidence="1">
    <location>
        <begin position="126"/>
        <end position="160"/>
    </location>
</feature>
<dbReference type="SMART" id="SM00451">
    <property type="entry name" value="ZnF_U1"/>
    <property type="match status" value="1"/>
</dbReference>
<dbReference type="SUPFAM" id="SSF57667">
    <property type="entry name" value="beta-beta-alpha zinc fingers"/>
    <property type="match status" value="1"/>
</dbReference>
<dbReference type="AlphaFoldDB" id="B8CDH8"/>
<dbReference type="GO" id="GO:0008270">
    <property type="term" value="F:zinc ion binding"/>
    <property type="evidence" value="ECO:0007669"/>
    <property type="project" value="InterPro"/>
</dbReference>
<sequence>MQQGKHHNPTLPLYQYQQQPFHPPLPLNNPNQFHRQQFHQLPSGVVPPPPPPQQMQFQQLLQHQWGQQHQHQPNFYGHVGIPQPSAPIPPPPPTQYAINNQMTSIANNLMQIPPPPPPPPPPKSVNNQFYCSVCNINCTNQLSYEQHLNGKKHLKKVKCNAGIQNESVGQQQT</sequence>
<gene>
    <name evidence="2" type="ORF">THAPSDRAFT_264318</name>
</gene>
<dbReference type="STRING" id="35128.B8CDH8"/>
<proteinExistence type="predicted"/>
<dbReference type="Proteomes" id="UP000001449">
    <property type="component" value="Chromosome 15"/>
</dbReference>
<dbReference type="InterPro" id="IPR013087">
    <property type="entry name" value="Znf_C2H2_type"/>
</dbReference>
<reference evidence="2 3" key="1">
    <citation type="journal article" date="2004" name="Science">
        <title>The genome of the diatom Thalassiosira pseudonana: ecology, evolution, and metabolism.</title>
        <authorList>
            <person name="Armbrust E.V."/>
            <person name="Berges J.A."/>
            <person name="Bowler C."/>
            <person name="Green B.R."/>
            <person name="Martinez D."/>
            <person name="Putnam N.H."/>
            <person name="Zhou S."/>
            <person name="Allen A.E."/>
            <person name="Apt K.E."/>
            <person name="Bechner M."/>
            <person name="Brzezinski M.A."/>
            <person name="Chaal B.K."/>
            <person name="Chiovitti A."/>
            <person name="Davis A.K."/>
            <person name="Demarest M.S."/>
            <person name="Detter J.C."/>
            <person name="Glavina T."/>
            <person name="Goodstein D."/>
            <person name="Hadi M.Z."/>
            <person name="Hellsten U."/>
            <person name="Hildebrand M."/>
            <person name="Jenkins B.D."/>
            <person name="Jurka J."/>
            <person name="Kapitonov V.V."/>
            <person name="Kroger N."/>
            <person name="Lau W.W."/>
            <person name="Lane T.W."/>
            <person name="Larimer F.W."/>
            <person name="Lippmeier J.C."/>
            <person name="Lucas S."/>
            <person name="Medina M."/>
            <person name="Montsant A."/>
            <person name="Obornik M."/>
            <person name="Parker M.S."/>
            <person name="Palenik B."/>
            <person name="Pazour G.J."/>
            <person name="Richardson P.M."/>
            <person name="Rynearson T.A."/>
            <person name="Saito M.A."/>
            <person name="Schwartz D.C."/>
            <person name="Thamatrakoln K."/>
            <person name="Valentin K."/>
            <person name="Vardi A."/>
            <person name="Wilkerson F.P."/>
            <person name="Rokhsar D.S."/>
        </authorList>
    </citation>
    <scope>NUCLEOTIDE SEQUENCE [LARGE SCALE GENOMIC DNA]</scope>
    <source>
        <strain evidence="2 3">CCMP1335</strain>
    </source>
</reference>
<evidence type="ECO:0000259" key="1">
    <source>
        <dbReference type="SMART" id="SM00451"/>
    </source>
</evidence>
<feature type="non-terminal residue" evidence="2">
    <location>
        <position position="1"/>
    </location>
</feature>
<accession>B8CDH8</accession>
<dbReference type="KEGG" id="tps:THAPSDRAFT_264318"/>
<dbReference type="PaxDb" id="35128-Thaps264318"/>
<dbReference type="InParanoid" id="B8CDH8"/>
<dbReference type="RefSeq" id="XP_002294246.1">
    <property type="nucleotide sequence ID" value="XM_002294210.1"/>
</dbReference>
<dbReference type="EMBL" id="CM000650">
    <property type="protein sequence ID" value="EED88601.1"/>
    <property type="molecule type" value="Genomic_DNA"/>
</dbReference>
<organism evidence="2 3">
    <name type="scientific">Thalassiosira pseudonana</name>
    <name type="common">Marine diatom</name>
    <name type="synonym">Cyclotella nana</name>
    <dbReference type="NCBI Taxonomy" id="35128"/>
    <lineage>
        <taxon>Eukaryota</taxon>
        <taxon>Sar</taxon>
        <taxon>Stramenopiles</taxon>
        <taxon>Ochrophyta</taxon>
        <taxon>Bacillariophyta</taxon>
        <taxon>Coscinodiscophyceae</taxon>
        <taxon>Thalassiosirophycidae</taxon>
        <taxon>Thalassiosirales</taxon>
        <taxon>Thalassiosiraceae</taxon>
        <taxon>Thalassiosira</taxon>
    </lineage>
</organism>
<dbReference type="Pfam" id="PF12874">
    <property type="entry name" value="zf-met"/>
    <property type="match status" value="1"/>
</dbReference>
<dbReference type="GO" id="GO:0003676">
    <property type="term" value="F:nucleic acid binding"/>
    <property type="evidence" value="ECO:0007669"/>
    <property type="project" value="InterPro"/>
</dbReference>
<dbReference type="Gene3D" id="3.30.160.60">
    <property type="entry name" value="Classic Zinc Finger"/>
    <property type="match status" value="1"/>
</dbReference>
<dbReference type="HOGENOM" id="CLU_1551723_0_0_1"/>
<reference evidence="2 3" key="2">
    <citation type="journal article" date="2008" name="Nature">
        <title>The Phaeodactylum genome reveals the evolutionary history of diatom genomes.</title>
        <authorList>
            <person name="Bowler C."/>
            <person name="Allen A.E."/>
            <person name="Badger J.H."/>
            <person name="Grimwood J."/>
            <person name="Jabbari K."/>
            <person name="Kuo A."/>
            <person name="Maheswari U."/>
            <person name="Martens C."/>
            <person name="Maumus F."/>
            <person name="Otillar R.P."/>
            <person name="Rayko E."/>
            <person name="Salamov A."/>
            <person name="Vandepoele K."/>
            <person name="Beszteri B."/>
            <person name="Gruber A."/>
            <person name="Heijde M."/>
            <person name="Katinka M."/>
            <person name="Mock T."/>
            <person name="Valentin K."/>
            <person name="Verret F."/>
            <person name="Berges J.A."/>
            <person name="Brownlee C."/>
            <person name="Cadoret J.P."/>
            <person name="Chiovitti A."/>
            <person name="Choi C.J."/>
            <person name="Coesel S."/>
            <person name="De Martino A."/>
            <person name="Detter J.C."/>
            <person name="Durkin C."/>
            <person name="Falciatore A."/>
            <person name="Fournet J."/>
            <person name="Haruta M."/>
            <person name="Huysman M.J."/>
            <person name="Jenkins B.D."/>
            <person name="Jiroutova K."/>
            <person name="Jorgensen R.E."/>
            <person name="Joubert Y."/>
            <person name="Kaplan A."/>
            <person name="Kroger N."/>
            <person name="Kroth P.G."/>
            <person name="La Roche J."/>
            <person name="Lindquist E."/>
            <person name="Lommer M."/>
            <person name="Martin-Jezequel V."/>
            <person name="Lopez P.J."/>
            <person name="Lucas S."/>
            <person name="Mangogna M."/>
            <person name="McGinnis K."/>
            <person name="Medlin L.K."/>
            <person name="Montsant A."/>
            <person name="Oudot-Le Secq M.P."/>
            <person name="Napoli C."/>
            <person name="Obornik M."/>
            <person name="Parker M.S."/>
            <person name="Petit J.L."/>
            <person name="Porcel B.M."/>
            <person name="Poulsen N."/>
            <person name="Robison M."/>
            <person name="Rychlewski L."/>
            <person name="Rynearson T.A."/>
            <person name="Schmutz J."/>
            <person name="Shapiro H."/>
            <person name="Siaut M."/>
            <person name="Stanley M."/>
            <person name="Sussman M.R."/>
            <person name="Taylor A.R."/>
            <person name="Vardi A."/>
            <person name="von Dassow P."/>
            <person name="Vyverman W."/>
            <person name="Willis A."/>
            <person name="Wyrwicz L.S."/>
            <person name="Rokhsar D.S."/>
            <person name="Weissenbach J."/>
            <person name="Armbrust E.V."/>
            <person name="Green B.R."/>
            <person name="Van de Peer Y."/>
            <person name="Grigoriev I.V."/>
        </authorList>
    </citation>
    <scope>NUCLEOTIDE SEQUENCE [LARGE SCALE GENOMIC DNA]</scope>
    <source>
        <strain evidence="2 3">CCMP1335</strain>
    </source>
</reference>
<dbReference type="InterPro" id="IPR003604">
    <property type="entry name" value="Matrin/U1-like-C_Znf_C2H2"/>
</dbReference>
<evidence type="ECO:0000313" key="3">
    <source>
        <dbReference type="Proteomes" id="UP000001449"/>
    </source>
</evidence>